<feature type="binding site" evidence="10">
    <location>
        <position position="83"/>
    </location>
    <ligand>
        <name>(6S)-5-formyl-5,6,7,8-tetrahydrofolate</name>
        <dbReference type="ChEBI" id="CHEBI:57457"/>
    </ligand>
</feature>
<dbReference type="NCBIfam" id="TIGR00231">
    <property type="entry name" value="small_GTP"/>
    <property type="match status" value="1"/>
</dbReference>
<evidence type="ECO:0000256" key="5">
    <source>
        <dbReference type="ARBA" id="ARBA00022741"/>
    </source>
</evidence>
<organism evidence="13 14">
    <name type="scientific">Caproicibacterium amylolyticum</name>
    <dbReference type="NCBI Taxonomy" id="2766537"/>
    <lineage>
        <taxon>Bacteria</taxon>
        <taxon>Bacillati</taxon>
        <taxon>Bacillota</taxon>
        <taxon>Clostridia</taxon>
        <taxon>Eubacteriales</taxon>
        <taxon>Oscillospiraceae</taxon>
        <taxon>Caproicibacterium</taxon>
    </lineage>
</organism>
<dbReference type="CDD" id="cd04164">
    <property type="entry name" value="trmE"/>
    <property type="match status" value="1"/>
</dbReference>
<evidence type="ECO:0000256" key="11">
    <source>
        <dbReference type="RuleBase" id="RU003313"/>
    </source>
</evidence>
<dbReference type="Pfam" id="PF10396">
    <property type="entry name" value="TrmE_N"/>
    <property type="match status" value="1"/>
</dbReference>
<feature type="binding site" evidence="10">
    <location>
        <position position="453"/>
    </location>
    <ligand>
        <name>(6S)-5-formyl-5,6,7,8-tetrahydrofolate</name>
        <dbReference type="ChEBI" id="CHEBI:57457"/>
    </ligand>
</feature>
<comment type="subcellular location">
    <subcellularLocation>
        <location evidence="10">Cytoplasm</location>
    </subcellularLocation>
</comment>
<name>A0A7G9WHC6_9FIRM</name>
<dbReference type="Gene3D" id="3.30.1360.120">
    <property type="entry name" value="Probable tRNA modification gtpase trme, domain 1"/>
    <property type="match status" value="1"/>
</dbReference>
<keyword evidence="6 10" id="KW-0378">Hydrolase</keyword>
<evidence type="ECO:0000256" key="4">
    <source>
        <dbReference type="ARBA" id="ARBA00022723"/>
    </source>
</evidence>
<evidence type="ECO:0000256" key="6">
    <source>
        <dbReference type="ARBA" id="ARBA00022801"/>
    </source>
</evidence>
<reference evidence="13 14" key="1">
    <citation type="submission" date="2020-08" db="EMBL/GenBank/DDBJ databases">
        <authorList>
            <person name="Ren C."/>
            <person name="Gu Y."/>
            <person name="Xu Y."/>
        </authorList>
    </citation>
    <scope>NUCLEOTIDE SEQUENCE [LARGE SCALE GENOMIC DNA]</scope>
    <source>
        <strain evidence="13 14">LBM18003</strain>
    </source>
</reference>
<dbReference type="HAMAP" id="MF_00379">
    <property type="entry name" value="GTPase_MnmE"/>
    <property type="match status" value="1"/>
</dbReference>
<dbReference type="NCBIfam" id="TIGR00450">
    <property type="entry name" value="mnmE_trmE_thdF"/>
    <property type="match status" value="1"/>
</dbReference>
<feature type="binding site" evidence="10">
    <location>
        <position position="232"/>
    </location>
    <ligand>
        <name>Mg(2+)</name>
        <dbReference type="ChEBI" id="CHEBI:18420"/>
    </ligand>
</feature>
<dbReference type="InterPro" id="IPR004520">
    <property type="entry name" value="GTPase_MnmE"/>
</dbReference>
<dbReference type="PANTHER" id="PTHR42714:SF2">
    <property type="entry name" value="TRNA MODIFICATION GTPASE GTPBP3, MITOCHONDRIAL"/>
    <property type="match status" value="1"/>
</dbReference>
<dbReference type="Gene3D" id="3.40.50.300">
    <property type="entry name" value="P-loop containing nucleotide triphosphate hydrolases"/>
    <property type="match status" value="1"/>
</dbReference>
<comment type="cofactor">
    <cofactor evidence="10">
        <name>K(+)</name>
        <dbReference type="ChEBI" id="CHEBI:29103"/>
    </cofactor>
    <text evidence="10">Binds 1 potassium ion per subunit.</text>
</comment>
<feature type="binding site" evidence="10">
    <location>
        <begin position="247"/>
        <end position="253"/>
    </location>
    <ligand>
        <name>GTP</name>
        <dbReference type="ChEBI" id="CHEBI:37565"/>
    </ligand>
</feature>
<dbReference type="Gene3D" id="1.20.120.430">
    <property type="entry name" value="tRNA modification GTPase MnmE domain 2"/>
    <property type="match status" value="1"/>
</dbReference>
<keyword evidence="5 10" id="KW-0547">Nucleotide-binding</keyword>
<dbReference type="Pfam" id="PF01926">
    <property type="entry name" value="MMR_HSR1"/>
    <property type="match status" value="1"/>
</dbReference>
<dbReference type="GO" id="GO:0002098">
    <property type="term" value="P:tRNA wobble uridine modification"/>
    <property type="evidence" value="ECO:0007669"/>
    <property type="project" value="TreeGrafter"/>
</dbReference>
<feature type="binding site" evidence="10">
    <location>
        <begin position="272"/>
        <end position="275"/>
    </location>
    <ligand>
        <name>GTP</name>
        <dbReference type="ChEBI" id="CHEBI:37565"/>
    </ligand>
</feature>
<dbReference type="GO" id="GO:0003924">
    <property type="term" value="F:GTPase activity"/>
    <property type="evidence" value="ECO:0007669"/>
    <property type="project" value="UniProtKB-UniRule"/>
</dbReference>
<evidence type="ECO:0000256" key="9">
    <source>
        <dbReference type="ARBA" id="ARBA00023134"/>
    </source>
</evidence>
<evidence type="ECO:0000256" key="8">
    <source>
        <dbReference type="ARBA" id="ARBA00022958"/>
    </source>
</evidence>
<keyword evidence="9 10" id="KW-0342">GTP-binding</keyword>
<dbReference type="InterPro" id="IPR018948">
    <property type="entry name" value="GTP-bd_TrmE_N"/>
</dbReference>
<feature type="binding site" evidence="10">
    <location>
        <position position="20"/>
    </location>
    <ligand>
        <name>(6S)-5-formyl-5,6,7,8-tetrahydrofolate</name>
        <dbReference type="ChEBI" id="CHEBI:57457"/>
    </ligand>
</feature>
<sequence>MHTIAAISTPQASGGIGIVRISGDNARTVAGKVFSSVSGKKLDEIAGYTSLFGSVHDDEGTFDQCVAANYRAPKSYTGEDVVELSCHGGLYLLRRLLNACIAAGAVLAQPGEFTRRAYLNGKMDLTQAESVMELISAQGKGAARAARAGQEGRLHDKICAAQEQLTAAASHLAAWADFPEENVPEVESGTLGTQLKEVQQKLRELLSGFDTGRVLREGVDTVIAGRPNVGKSTLMNLLAGCEKSIVTSYAGTTRDVVEDTVLLGGIPLRLADTAGLRDTSDPVEQLGVLRSRSRVEAAQLVLAVFDSSEPLREEDQQFIEMLGDTPAIAVINKNDLQSRIDNSYIQSKFKQIVYISALQGSGLKELQNAVQQVLHLQSIDPTSGVLFTQRQQAAAQRALAAVNEALEALENGMTLDAVTVCVEDAISALLELTGENVSETVVNQVFETFCVGK</sequence>
<dbReference type="InterPro" id="IPR031168">
    <property type="entry name" value="G_TrmE"/>
</dbReference>
<dbReference type="InterPro" id="IPR027266">
    <property type="entry name" value="TrmE/GcvT-like"/>
</dbReference>
<dbReference type="GO" id="GO:0042802">
    <property type="term" value="F:identical protein binding"/>
    <property type="evidence" value="ECO:0007669"/>
    <property type="project" value="UniProtKB-ARBA"/>
</dbReference>
<dbReference type="InterPro" id="IPR005225">
    <property type="entry name" value="Small_GTP-bd"/>
</dbReference>
<keyword evidence="4 10" id="KW-0479">Metal-binding</keyword>
<dbReference type="EMBL" id="CP060696">
    <property type="protein sequence ID" value="QNO18088.1"/>
    <property type="molecule type" value="Genomic_DNA"/>
</dbReference>
<dbReference type="GO" id="GO:0030488">
    <property type="term" value="P:tRNA methylation"/>
    <property type="evidence" value="ECO:0007669"/>
    <property type="project" value="TreeGrafter"/>
</dbReference>
<evidence type="ECO:0000256" key="1">
    <source>
        <dbReference type="ARBA" id="ARBA00011043"/>
    </source>
</evidence>
<evidence type="ECO:0000313" key="14">
    <source>
        <dbReference type="Proteomes" id="UP000516046"/>
    </source>
</evidence>
<dbReference type="FunFam" id="3.30.1360.120:FF:000003">
    <property type="entry name" value="tRNA modification GTPase MnmE"/>
    <property type="match status" value="1"/>
</dbReference>
<dbReference type="Pfam" id="PF12631">
    <property type="entry name" value="MnmE_helical"/>
    <property type="match status" value="1"/>
</dbReference>
<evidence type="ECO:0000313" key="13">
    <source>
        <dbReference type="EMBL" id="QNO18088.1"/>
    </source>
</evidence>
<dbReference type="Proteomes" id="UP000516046">
    <property type="component" value="Chromosome"/>
</dbReference>
<dbReference type="PROSITE" id="PS51709">
    <property type="entry name" value="G_TRME"/>
    <property type="match status" value="1"/>
</dbReference>
<keyword evidence="14" id="KW-1185">Reference proteome</keyword>
<evidence type="ECO:0000256" key="10">
    <source>
        <dbReference type="HAMAP-Rule" id="MF_00379"/>
    </source>
</evidence>
<gene>
    <name evidence="10 13" type="primary">mnmE</name>
    <name evidence="10" type="synonym">trmE</name>
    <name evidence="13" type="ORF">H6X83_14470</name>
</gene>
<dbReference type="InterPro" id="IPR006073">
    <property type="entry name" value="GTP-bd"/>
</dbReference>
<evidence type="ECO:0000259" key="12">
    <source>
        <dbReference type="PROSITE" id="PS51709"/>
    </source>
</evidence>
<dbReference type="InterPro" id="IPR027417">
    <property type="entry name" value="P-loop_NTPase"/>
</dbReference>
<protein>
    <recommendedName>
        <fullName evidence="10">tRNA modification GTPase MnmE</fullName>
        <ecNumber evidence="10">3.6.-.-</ecNumber>
    </recommendedName>
</protein>
<comment type="subunit">
    <text evidence="10">Homodimer. Heterotetramer of two MnmE and two MnmG subunits.</text>
</comment>
<keyword evidence="3 10" id="KW-0819">tRNA processing</keyword>
<keyword evidence="2 10" id="KW-0963">Cytoplasm</keyword>
<dbReference type="EC" id="3.6.-.-" evidence="10"/>
<evidence type="ECO:0000256" key="3">
    <source>
        <dbReference type="ARBA" id="ARBA00022694"/>
    </source>
</evidence>
<keyword evidence="7 10" id="KW-0460">Magnesium</keyword>
<keyword evidence="8 10" id="KW-0630">Potassium</keyword>
<feature type="binding site" evidence="10">
    <location>
        <position position="253"/>
    </location>
    <ligand>
        <name>Mg(2+)</name>
        <dbReference type="ChEBI" id="CHEBI:18420"/>
    </ligand>
</feature>
<dbReference type="GO" id="GO:0046872">
    <property type="term" value="F:metal ion binding"/>
    <property type="evidence" value="ECO:0007669"/>
    <property type="project" value="UniProtKB-KW"/>
</dbReference>
<proteinExistence type="inferred from homology"/>
<comment type="similarity">
    <text evidence="1 10 11">Belongs to the TRAFAC class TrmE-Era-EngA-EngB-Septin-like GTPase superfamily. TrmE GTPase family.</text>
</comment>
<dbReference type="CDD" id="cd14858">
    <property type="entry name" value="TrmE_N"/>
    <property type="match status" value="1"/>
</dbReference>
<feature type="binding site" evidence="10">
    <location>
        <begin position="228"/>
        <end position="233"/>
    </location>
    <ligand>
        <name>GTP</name>
        <dbReference type="ChEBI" id="CHEBI:37565"/>
    </ligand>
</feature>
<feature type="binding site" evidence="10">
    <location>
        <position position="122"/>
    </location>
    <ligand>
        <name>(6S)-5-formyl-5,6,7,8-tetrahydrofolate</name>
        <dbReference type="ChEBI" id="CHEBI:57457"/>
    </ligand>
</feature>
<dbReference type="SUPFAM" id="SSF52540">
    <property type="entry name" value="P-loop containing nucleoside triphosphate hydrolases"/>
    <property type="match status" value="1"/>
</dbReference>
<feature type="domain" description="TrmE-type G" evidence="12">
    <location>
        <begin position="218"/>
        <end position="375"/>
    </location>
</feature>
<dbReference type="GO" id="GO:0005525">
    <property type="term" value="F:GTP binding"/>
    <property type="evidence" value="ECO:0007669"/>
    <property type="project" value="UniProtKB-UniRule"/>
</dbReference>
<evidence type="ECO:0000256" key="7">
    <source>
        <dbReference type="ARBA" id="ARBA00022842"/>
    </source>
</evidence>
<comment type="function">
    <text evidence="10">Exhibits a very high intrinsic GTPase hydrolysis rate. Involved in the addition of a carboxymethylaminomethyl (cmnm) group at the wobble position (U34) of certain tRNAs, forming tRNA-cmnm(5)s(2)U34.</text>
</comment>
<dbReference type="RefSeq" id="WP_212507153.1">
    <property type="nucleotide sequence ID" value="NZ_CP060696.1"/>
</dbReference>
<dbReference type="PANTHER" id="PTHR42714">
    <property type="entry name" value="TRNA MODIFICATION GTPASE GTPBP3"/>
    <property type="match status" value="1"/>
</dbReference>
<dbReference type="FunFam" id="3.40.50.300:FF:001376">
    <property type="entry name" value="tRNA modification GTPase MnmE"/>
    <property type="match status" value="1"/>
</dbReference>
<dbReference type="InterPro" id="IPR027368">
    <property type="entry name" value="MnmE_dom2"/>
</dbReference>
<dbReference type="AlphaFoldDB" id="A0A7G9WHC6"/>
<dbReference type="InterPro" id="IPR025867">
    <property type="entry name" value="MnmE_helical"/>
</dbReference>
<dbReference type="GO" id="GO:0005829">
    <property type="term" value="C:cytosol"/>
    <property type="evidence" value="ECO:0007669"/>
    <property type="project" value="TreeGrafter"/>
</dbReference>
<evidence type="ECO:0000256" key="2">
    <source>
        <dbReference type="ARBA" id="ARBA00022490"/>
    </source>
</evidence>
<dbReference type="KEGG" id="caml:H6X83_14470"/>
<accession>A0A7G9WHC6</accession>
<comment type="caution">
    <text evidence="10">Lacks conserved residue(s) required for the propagation of feature annotation.</text>
</comment>